<dbReference type="Proteomes" id="UP000604046">
    <property type="component" value="Unassembled WGS sequence"/>
</dbReference>
<dbReference type="AlphaFoldDB" id="A0A812T0E4"/>
<name>A0A812T0E4_9DINO</name>
<keyword evidence="1" id="KW-0732">Signal</keyword>
<keyword evidence="3" id="KW-1185">Reference proteome</keyword>
<dbReference type="Pfam" id="PF01963">
    <property type="entry name" value="TraB_PrgY_gumN"/>
    <property type="match status" value="1"/>
</dbReference>
<organism evidence="2 3">
    <name type="scientific">Symbiodinium natans</name>
    <dbReference type="NCBI Taxonomy" id="878477"/>
    <lineage>
        <taxon>Eukaryota</taxon>
        <taxon>Sar</taxon>
        <taxon>Alveolata</taxon>
        <taxon>Dinophyceae</taxon>
        <taxon>Suessiales</taxon>
        <taxon>Symbiodiniaceae</taxon>
        <taxon>Symbiodinium</taxon>
    </lineage>
</organism>
<evidence type="ECO:0000313" key="2">
    <source>
        <dbReference type="EMBL" id="CAE7512411.1"/>
    </source>
</evidence>
<protein>
    <submittedName>
        <fullName evidence="2">Uncharacterized protein</fullName>
    </submittedName>
</protein>
<reference evidence="2" key="1">
    <citation type="submission" date="2021-02" db="EMBL/GenBank/DDBJ databases">
        <authorList>
            <person name="Dougan E. K."/>
            <person name="Rhodes N."/>
            <person name="Thang M."/>
            <person name="Chan C."/>
        </authorList>
    </citation>
    <scope>NUCLEOTIDE SEQUENCE</scope>
</reference>
<feature type="non-terminal residue" evidence="2">
    <location>
        <position position="1"/>
    </location>
</feature>
<dbReference type="InterPro" id="IPR002816">
    <property type="entry name" value="TraB/PrgY/GumN_fam"/>
</dbReference>
<evidence type="ECO:0000313" key="3">
    <source>
        <dbReference type="Proteomes" id="UP000604046"/>
    </source>
</evidence>
<proteinExistence type="predicted"/>
<evidence type="ECO:0000256" key="1">
    <source>
        <dbReference type="SAM" id="SignalP"/>
    </source>
</evidence>
<dbReference type="EMBL" id="CAJNDS010002526">
    <property type="protein sequence ID" value="CAE7512411.1"/>
    <property type="molecule type" value="Genomic_DNA"/>
</dbReference>
<accession>A0A812T0E4</accession>
<dbReference type="OrthoDB" id="416165at2759"/>
<feature type="chain" id="PRO_5032484394" evidence="1">
    <location>
        <begin position="30"/>
        <end position="511"/>
    </location>
</feature>
<feature type="signal peptide" evidence="1">
    <location>
        <begin position="1"/>
        <end position="29"/>
    </location>
</feature>
<gene>
    <name evidence="2" type="ORF">SNAT2548_LOCUS28682</name>
</gene>
<comment type="caution">
    <text evidence="2">The sequence shown here is derived from an EMBL/GenBank/DDBJ whole genome shotgun (WGS) entry which is preliminary data.</text>
</comment>
<sequence length="511" mass="56109">MPEHSSASRVRQAWIFWLVLGSRLHVYNAASCSQQVPLVWKFEEGKRMVYIVGEYNIPAASSPLQGGPLSEALSCSDVAYFPTGCSLADTSNITGVGNYMAHCAYYPVIREKDTISERVPPSTLAAVKDRLDALPGQTKDCTDTASAFAKSVQTLPNATFRKTLLNVFHEGLESINPLWCNSQGAENMDTYLRRNWGDRKPIFGLEDISVECQAFQGNTVLDDDDLAKWMAAHMTPEWVAKVSKLQGDMEEVIKCGDLTKLKELMVELQGLPLASERHLQYRNDNLHFGIQKAMEANPGKNMVFVIPITHLVDAAGKIGIITLLAQKDSIQAVRQTTPSGCQASSWQAPGAAALDHCLKPPAQSQPPSCIQFEKQFGDILGKDVLHGRKVQPGPHCTECVNSSDSCSCEMLWSGYDNFVNLCESTQVDGVHGRVYYLDMIRNPGSTRHGTALAEKIVGGLYQNCYANSCEIPIIQQMATRNWYKNDPSLDLGSVTVRRLDQPFGTTGAAGP</sequence>